<feature type="domain" description="BED-type" evidence="7">
    <location>
        <begin position="11"/>
        <end position="57"/>
    </location>
</feature>
<dbReference type="PANTHER" id="PTHR46481">
    <property type="entry name" value="ZINC FINGER BED DOMAIN-CONTAINING PROTEIN 4"/>
    <property type="match status" value="1"/>
</dbReference>
<dbReference type="GO" id="GO:0008270">
    <property type="term" value="F:zinc ion binding"/>
    <property type="evidence" value="ECO:0007669"/>
    <property type="project" value="UniProtKB-KW"/>
</dbReference>
<dbReference type="SUPFAM" id="SSF53098">
    <property type="entry name" value="Ribonuclease H-like"/>
    <property type="match status" value="1"/>
</dbReference>
<keyword evidence="9" id="KW-1185">Reference proteome</keyword>
<evidence type="ECO:0000256" key="5">
    <source>
        <dbReference type="ARBA" id="ARBA00023163"/>
    </source>
</evidence>
<evidence type="ECO:0000256" key="6">
    <source>
        <dbReference type="PROSITE-ProRule" id="PRU00027"/>
    </source>
</evidence>
<accession>A0A7N0VJ98</accession>
<evidence type="ECO:0000259" key="7">
    <source>
        <dbReference type="PROSITE" id="PS50808"/>
    </source>
</evidence>
<evidence type="ECO:0000256" key="4">
    <source>
        <dbReference type="ARBA" id="ARBA00023015"/>
    </source>
</evidence>
<dbReference type="Gramene" id="Kaladp0956s0005.1.v1.1">
    <property type="protein sequence ID" value="Kaladp0956s0005.1.v1.1"/>
    <property type="gene ID" value="Kaladp0956s0005.v1.1"/>
</dbReference>
<sequence>MMMLQLPSKRRKRSEVWLGFDTFTRNSLELAKCKYCGSELTASHVSGTSHLKKYLAKCMEKYGIMMNVSEEQHFVFDQEKSINDFATVVIKHNYCFNMAEHTFFEIFCKELNPNFKLMSRNTLSISSRISLTTDIWAARHQGMGYVCITAHFVDDDWVFKKKIICFQHIEYPHDGPALSKVLRDSILDWNIDRKLFSLVVDNASANDWMVKDLKLCAHILNLIVSDGLEIIKDTIIRTKRSVRYLTHSNYGKQKFENAKKHCKLENKKKVLSDVSM</sequence>
<dbReference type="EnsemblPlants" id="Kaladp0956s0005.1.v1.1">
    <property type="protein sequence ID" value="Kaladp0956s0005.1.v1.1"/>
    <property type="gene ID" value="Kaladp0956s0005.v1.1"/>
</dbReference>
<evidence type="ECO:0000313" key="8">
    <source>
        <dbReference type="EnsemblPlants" id="Kaladp0956s0005.1.v1.1"/>
    </source>
</evidence>
<name>A0A7N0VJ98_KALFE</name>
<dbReference type="PROSITE" id="PS50808">
    <property type="entry name" value="ZF_BED"/>
    <property type="match status" value="1"/>
</dbReference>
<keyword evidence="5" id="KW-0804">Transcription</keyword>
<reference evidence="8" key="1">
    <citation type="submission" date="2021-01" db="UniProtKB">
        <authorList>
            <consortium name="EnsemblPlants"/>
        </authorList>
    </citation>
    <scope>IDENTIFICATION</scope>
</reference>
<evidence type="ECO:0000313" key="9">
    <source>
        <dbReference type="Proteomes" id="UP000594263"/>
    </source>
</evidence>
<protein>
    <recommendedName>
        <fullName evidence="7">BED-type domain-containing protein</fullName>
    </recommendedName>
</protein>
<evidence type="ECO:0000256" key="3">
    <source>
        <dbReference type="ARBA" id="ARBA00022833"/>
    </source>
</evidence>
<keyword evidence="2 6" id="KW-0863">Zinc-finger</keyword>
<keyword evidence="1" id="KW-0479">Metal-binding</keyword>
<dbReference type="InterPro" id="IPR012337">
    <property type="entry name" value="RNaseH-like_sf"/>
</dbReference>
<dbReference type="InterPro" id="IPR052035">
    <property type="entry name" value="ZnF_BED_domain_contain"/>
</dbReference>
<proteinExistence type="predicted"/>
<evidence type="ECO:0000256" key="1">
    <source>
        <dbReference type="ARBA" id="ARBA00022723"/>
    </source>
</evidence>
<keyword evidence="3" id="KW-0862">Zinc</keyword>
<evidence type="ECO:0000256" key="2">
    <source>
        <dbReference type="ARBA" id="ARBA00022771"/>
    </source>
</evidence>
<dbReference type="InterPro" id="IPR003656">
    <property type="entry name" value="Znf_BED"/>
</dbReference>
<keyword evidence="4" id="KW-0805">Transcription regulation</keyword>
<dbReference type="OMA" id="TNCENRE"/>
<organism evidence="8 9">
    <name type="scientific">Kalanchoe fedtschenkoi</name>
    <name type="common">Lavender scallops</name>
    <name type="synonym">South American air plant</name>
    <dbReference type="NCBI Taxonomy" id="63787"/>
    <lineage>
        <taxon>Eukaryota</taxon>
        <taxon>Viridiplantae</taxon>
        <taxon>Streptophyta</taxon>
        <taxon>Embryophyta</taxon>
        <taxon>Tracheophyta</taxon>
        <taxon>Spermatophyta</taxon>
        <taxon>Magnoliopsida</taxon>
        <taxon>eudicotyledons</taxon>
        <taxon>Gunneridae</taxon>
        <taxon>Pentapetalae</taxon>
        <taxon>Saxifragales</taxon>
        <taxon>Crassulaceae</taxon>
        <taxon>Kalanchoe</taxon>
    </lineage>
</organism>
<dbReference type="Proteomes" id="UP000594263">
    <property type="component" value="Unplaced"/>
</dbReference>
<dbReference type="GO" id="GO:0003677">
    <property type="term" value="F:DNA binding"/>
    <property type="evidence" value="ECO:0007669"/>
    <property type="project" value="InterPro"/>
</dbReference>
<dbReference type="PANTHER" id="PTHR46481:SF11">
    <property type="entry name" value="ZINC FINGER BED DOMAIN-CONTAINING PROTEIN RICESLEEPER 2-LIKE"/>
    <property type="match status" value="1"/>
</dbReference>
<dbReference type="AlphaFoldDB" id="A0A7N0VJ98"/>
<dbReference type="SMART" id="SM00614">
    <property type="entry name" value="ZnF_BED"/>
    <property type="match status" value="1"/>
</dbReference>